<dbReference type="Proteomes" id="UP001151518">
    <property type="component" value="Unassembled WGS sequence"/>
</dbReference>
<dbReference type="SUPFAM" id="SSF54506">
    <property type="entry name" value="Diaminopimelate epimerase-like"/>
    <property type="match status" value="1"/>
</dbReference>
<organism evidence="3 4">
    <name type="scientific">Coemansia spiralis</name>
    <dbReference type="NCBI Taxonomy" id="417178"/>
    <lineage>
        <taxon>Eukaryota</taxon>
        <taxon>Fungi</taxon>
        <taxon>Fungi incertae sedis</taxon>
        <taxon>Zoopagomycota</taxon>
        <taxon>Kickxellomycotina</taxon>
        <taxon>Kickxellomycetes</taxon>
        <taxon>Kickxellales</taxon>
        <taxon>Kickxellaceae</taxon>
        <taxon>Coemansia</taxon>
    </lineage>
</organism>
<evidence type="ECO:0000313" key="3">
    <source>
        <dbReference type="EMBL" id="KAJ2672059.1"/>
    </source>
</evidence>
<dbReference type="EMBL" id="JANBTW010000089">
    <property type="protein sequence ID" value="KAJ2672059.1"/>
    <property type="molecule type" value="Genomic_DNA"/>
</dbReference>
<evidence type="ECO:0000256" key="2">
    <source>
        <dbReference type="ARBA" id="ARBA00023235"/>
    </source>
</evidence>
<dbReference type="Gene3D" id="3.10.310.10">
    <property type="entry name" value="Diaminopimelate Epimerase, Chain A, domain 1"/>
    <property type="match status" value="2"/>
</dbReference>
<reference evidence="3" key="1">
    <citation type="submission" date="2022-07" db="EMBL/GenBank/DDBJ databases">
        <title>Phylogenomic reconstructions and comparative analyses of Kickxellomycotina fungi.</title>
        <authorList>
            <person name="Reynolds N.K."/>
            <person name="Stajich J.E."/>
            <person name="Barry K."/>
            <person name="Grigoriev I.V."/>
            <person name="Crous P."/>
            <person name="Smith M.E."/>
        </authorList>
    </citation>
    <scope>NUCLEOTIDE SEQUENCE</scope>
    <source>
        <strain evidence="3">NRRL 3115</strain>
    </source>
</reference>
<proteinExistence type="inferred from homology"/>
<dbReference type="GO" id="GO:0016853">
    <property type="term" value="F:isomerase activity"/>
    <property type="evidence" value="ECO:0007669"/>
    <property type="project" value="UniProtKB-KW"/>
</dbReference>
<protein>
    <submittedName>
        <fullName evidence="3">Uncharacterized protein</fullName>
    </submittedName>
</protein>
<dbReference type="GO" id="GO:0005737">
    <property type="term" value="C:cytoplasm"/>
    <property type="evidence" value="ECO:0007669"/>
    <property type="project" value="TreeGrafter"/>
</dbReference>
<dbReference type="InterPro" id="IPR003719">
    <property type="entry name" value="Phenazine_PhzF-like"/>
</dbReference>
<comment type="similarity">
    <text evidence="1">Belongs to the PhzF family.</text>
</comment>
<sequence>MTSSANLRVLYVDAFTDKAFGGNTAGVVLVPYGTNLSEDVMQKIASELSLPMTAFVMPKSSETAACKQYTLVWFSPRGRALFCGHATLAAGHVIFNVVQISPNCTIEFDSPAGPLGANLVDGKVTLCLPSNPPEQIQPDQQHLALLGGLFSNHDLQSKRFSFYHSETARAVLVLLENTSAQELESLEFVDSPQVAAARKALGVHAAIFVAYSDGKWDSVARVFNIDSSSLIEDQVTGSAHTVIAPLFKTLFGKRQLRAHQCSKRKGDLFVELADDDSDATVTIRGSAVTILDGTLSI</sequence>
<accession>A0A9W8G462</accession>
<dbReference type="NCBIfam" id="TIGR00654">
    <property type="entry name" value="PhzF_family"/>
    <property type="match status" value="1"/>
</dbReference>
<gene>
    <name evidence="3" type="ORF">GGI25_005253</name>
</gene>
<comment type="caution">
    <text evidence="3">The sequence shown here is derived from an EMBL/GenBank/DDBJ whole genome shotgun (WGS) entry which is preliminary data.</text>
</comment>
<dbReference type="PANTHER" id="PTHR13774:SF17">
    <property type="entry name" value="PHENAZINE BIOSYNTHESIS-LIKE DOMAIN-CONTAINING PROTEIN"/>
    <property type="match status" value="1"/>
</dbReference>
<name>A0A9W8G462_9FUNG</name>
<dbReference type="AlphaFoldDB" id="A0A9W8G462"/>
<evidence type="ECO:0000313" key="4">
    <source>
        <dbReference type="Proteomes" id="UP001151518"/>
    </source>
</evidence>
<dbReference type="OrthoDB" id="75169at2759"/>
<dbReference type="Pfam" id="PF02567">
    <property type="entry name" value="PhzC-PhzF"/>
    <property type="match status" value="1"/>
</dbReference>
<dbReference type="PIRSF" id="PIRSF016184">
    <property type="entry name" value="PhzC_PhzF"/>
    <property type="match status" value="1"/>
</dbReference>
<keyword evidence="2" id="KW-0413">Isomerase</keyword>
<dbReference type="PANTHER" id="PTHR13774">
    <property type="entry name" value="PHENAZINE BIOSYNTHESIS PROTEIN"/>
    <property type="match status" value="1"/>
</dbReference>
<evidence type="ECO:0000256" key="1">
    <source>
        <dbReference type="ARBA" id="ARBA00008270"/>
    </source>
</evidence>